<feature type="compositionally biased region" description="Low complexity" evidence="7">
    <location>
        <begin position="20"/>
        <end position="41"/>
    </location>
</feature>
<feature type="transmembrane region" description="Helical" evidence="8">
    <location>
        <begin position="88"/>
        <end position="113"/>
    </location>
</feature>
<evidence type="ECO:0000313" key="9">
    <source>
        <dbReference type="EMBL" id="KAG5529519.1"/>
    </source>
</evidence>
<evidence type="ECO:0000256" key="8">
    <source>
        <dbReference type="SAM" id="Phobius"/>
    </source>
</evidence>
<protein>
    <recommendedName>
        <fullName evidence="11">Dicarboxylate transporter 2.1, chloroplastic</fullName>
    </recommendedName>
</protein>
<accession>A0AAV6ISF6</accession>
<feature type="transmembrane region" description="Helical" evidence="8">
    <location>
        <begin position="710"/>
        <end position="734"/>
    </location>
</feature>
<feature type="transmembrane region" description="Helical" evidence="8">
    <location>
        <begin position="746"/>
        <end position="767"/>
    </location>
</feature>
<feature type="transmembrane region" description="Helical" evidence="8">
    <location>
        <begin position="125"/>
        <end position="149"/>
    </location>
</feature>
<reference evidence="9" key="1">
    <citation type="submission" date="2020-08" db="EMBL/GenBank/DDBJ databases">
        <title>Plant Genome Project.</title>
        <authorList>
            <person name="Zhang R.-G."/>
        </authorList>
    </citation>
    <scope>NUCLEOTIDE SEQUENCE</scope>
    <source>
        <strain evidence="9">WSP0</strain>
        <tissue evidence="9">Leaf</tissue>
    </source>
</reference>
<dbReference type="GO" id="GO:0009706">
    <property type="term" value="C:chloroplast inner membrane"/>
    <property type="evidence" value="ECO:0007669"/>
    <property type="project" value="UniProtKB-SubCell"/>
</dbReference>
<organism evidence="9 10">
    <name type="scientific">Rhododendron griersonianum</name>
    <dbReference type="NCBI Taxonomy" id="479676"/>
    <lineage>
        <taxon>Eukaryota</taxon>
        <taxon>Viridiplantae</taxon>
        <taxon>Streptophyta</taxon>
        <taxon>Embryophyta</taxon>
        <taxon>Tracheophyta</taxon>
        <taxon>Spermatophyta</taxon>
        <taxon>Magnoliopsida</taxon>
        <taxon>eudicotyledons</taxon>
        <taxon>Gunneridae</taxon>
        <taxon>Pentapetalae</taxon>
        <taxon>asterids</taxon>
        <taxon>Ericales</taxon>
        <taxon>Ericaceae</taxon>
        <taxon>Ericoideae</taxon>
        <taxon>Rhodoreae</taxon>
        <taxon>Rhododendron</taxon>
    </lineage>
</organism>
<feature type="region of interest" description="Disordered" evidence="7">
    <location>
        <begin position="20"/>
        <end position="44"/>
    </location>
</feature>
<dbReference type="PANTHER" id="PTHR42826">
    <property type="entry name" value="DICARBOXYLATE TRANSPORTER 2.1, CHLOROPLASTIC"/>
    <property type="match status" value="1"/>
</dbReference>
<evidence type="ECO:0000256" key="4">
    <source>
        <dbReference type="ARBA" id="ARBA00022780"/>
    </source>
</evidence>
<feature type="transmembrane region" description="Helical" evidence="8">
    <location>
        <begin position="774"/>
        <end position="800"/>
    </location>
</feature>
<comment type="caution">
    <text evidence="9">The sequence shown here is derived from an EMBL/GenBank/DDBJ whole genome shotgun (WGS) entry which is preliminary data.</text>
</comment>
<feature type="transmembrane region" description="Helical" evidence="8">
    <location>
        <begin position="677"/>
        <end position="698"/>
    </location>
</feature>
<evidence type="ECO:0000313" key="10">
    <source>
        <dbReference type="Proteomes" id="UP000823749"/>
    </source>
</evidence>
<feature type="transmembrane region" description="Helical" evidence="8">
    <location>
        <begin position="381"/>
        <end position="405"/>
    </location>
</feature>
<keyword evidence="5 8" id="KW-1133">Transmembrane helix</keyword>
<evidence type="ECO:0000256" key="7">
    <source>
        <dbReference type="SAM" id="MobiDB-lite"/>
    </source>
</evidence>
<dbReference type="AlphaFoldDB" id="A0AAV6ISF6"/>
<feature type="transmembrane region" description="Helical" evidence="8">
    <location>
        <begin position="601"/>
        <end position="624"/>
    </location>
</feature>
<comment type="similarity">
    <text evidence="2">Belongs to the SLC13A/DASS transporter (TC 2.A.47) family. DIT1 subfamily.</text>
</comment>
<dbReference type="InterPro" id="IPR001898">
    <property type="entry name" value="SLC13A/DASS"/>
</dbReference>
<evidence type="ECO:0000256" key="1">
    <source>
        <dbReference type="ARBA" id="ARBA00004478"/>
    </source>
</evidence>
<name>A0AAV6ISF6_9ERIC</name>
<sequence>MSNPNTTDIELQRTADAGVTATVASPSPTAPLASPSPTASPERNAVRRRRRFLLWTGAKPIPLLACIAIGVIFRFAVPKPSRVSHQAWQLLAIFLATIAGLVLGPLPIGSWAFVCLTVTVVTKTLTFAAAIAGFTNQVIWLVVASFFFSRGFMKSGLGDRIALYFVKVLGKSTLGLAYGLALCELLICPAVPSTTARAGGVFLPLIKSMAAAADSRPKEASAKKLGAYLVQYYVPKNFCNSVRRNLGPPLDGLRSFFVLNLFANIPRYRGSVFIKLPTMSNPHTTDIEQPLTSPPPTSSPERNAIRRFLLWTGAKPIPLLACIAIGVIFRFAVPKPSRVSHQAWQLLAIFLATIAGLVLGPLPIGSWAFVCLTVTVVTKTLTFAAAIAGFTNQVIWLVVASFFFSRGFMKSGLGDRIALYFVKVLGKSTLGLAYGLALCELLICPAVPSTTARAGGVFLPLIKSMAAAADSRPREASAKKLGAYLVQSQLQSGVAAVVFRWKAIIHGGGEGIAGVPLGVVAGGGPVIRGGTINIVVVEGKRVIGGGGSNQSWQLKVVTGEGRRQLPKCSGNSSAMFLTAAGQNLLCIQLAKSLGVNVPNQWITWFKAASLPALISLLASPFILFKVFPPEIKETPDAPVLARQKLEQMGPVKRNEWLMIGTMLLTVALWISGQALNMATVVAAMLGLSILLLLGVLDWDDCLSEKTAWDTLIWFGVLVGMASQLTTLGIVSWISDGVAKFLKSLSLGWPASFFILQAAYFFVHYLFASQTAHVAALYSAFLGMQLAAKVPGLFAALALAYNTNLFGALTHYSSAQSVVYCGGNWDVKHALLASMF</sequence>
<dbReference type="InterPro" id="IPR030676">
    <property type="entry name" value="CitT-rel"/>
</dbReference>
<dbReference type="EMBL" id="JACTNZ010000010">
    <property type="protein sequence ID" value="KAG5529519.1"/>
    <property type="molecule type" value="Genomic_DNA"/>
</dbReference>
<keyword evidence="4" id="KW-1001">Plastid inner membrane</keyword>
<comment type="subcellular location">
    <subcellularLocation>
        <location evidence="1">Plastid</location>
        <location evidence="1">Chloroplast inner membrane</location>
        <topology evidence="1">Multi-pass membrane protein</topology>
    </subcellularLocation>
</comment>
<keyword evidence="4" id="KW-0934">Plastid</keyword>
<evidence type="ECO:0000256" key="5">
    <source>
        <dbReference type="ARBA" id="ARBA00022989"/>
    </source>
</evidence>
<evidence type="ECO:0000256" key="6">
    <source>
        <dbReference type="ARBA" id="ARBA00023136"/>
    </source>
</evidence>
<keyword evidence="3 8" id="KW-0812">Transmembrane</keyword>
<feature type="transmembrane region" description="Helical" evidence="8">
    <location>
        <begin position="654"/>
        <end position="671"/>
    </location>
</feature>
<dbReference type="GO" id="GO:0015140">
    <property type="term" value="F:malate transmembrane transporter activity"/>
    <property type="evidence" value="ECO:0007669"/>
    <property type="project" value="UniProtKB-ARBA"/>
</dbReference>
<gene>
    <name evidence="9" type="ORF">RHGRI_030049</name>
</gene>
<proteinExistence type="inferred from homology"/>
<feature type="transmembrane region" description="Helical" evidence="8">
    <location>
        <begin position="308"/>
        <end position="332"/>
    </location>
</feature>
<keyword evidence="10" id="KW-1185">Reference proteome</keyword>
<evidence type="ECO:0000256" key="3">
    <source>
        <dbReference type="ARBA" id="ARBA00022692"/>
    </source>
</evidence>
<keyword evidence="6 8" id="KW-0472">Membrane</keyword>
<dbReference type="Pfam" id="PF00939">
    <property type="entry name" value="Na_sulph_symp"/>
    <property type="match status" value="3"/>
</dbReference>
<feature type="transmembrane region" description="Helical" evidence="8">
    <location>
        <begin position="344"/>
        <end position="369"/>
    </location>
</feature>
<evidence type="ECO:0000256" key="2">
    <source>
        <dbReference type="ARBA" id="ARBA00007349"/>
    </source>
</evidence>
<dbReference type="Proteomes" id="UP000823749">
    <property type="component" value="Chromosome 10"/>
</dbReference>
<evidence type="ECO:0008006" key="11">
    <source>
        <dbReference type="Google" id="ProtNLM"/>
    </source>
</evidence>
<feature type="transmembrane region" description="Helical" evidence="8">
    <location>
        <begin position="52"/>
        <end position="76"/>
    </location>
</feature>